<dbReference type="GO" id="GO:0020037">
    <property type="term" value="F:heme binding"/>
    <property type="evidence" value="ECO:0007669"/>
    <property type="project" value="InterPro"/>
</dbReference>
<evidence type="ECO:0000256" key="18">
    <source>
        <dbReference type="ARBA" id="ARBA00023166"/>
    </source>
</evidence>
<keyword evidence="20" id="KW-0755">Steroidogenesis</keyword>
<gene>
    <name evidence="28" type="primary">LOC116299174</name>
</gene>
<proteinExistence type="inferred from homology"/>
<keyword evidence="8 25" id="KW-0349">Heme</keyword>
<evidence type="ECO:0000256" key="20">
    <source>
        <dbReference type="ARBA" id="ARBA00023250"/>
    </source>
</evidence>
<evidence type="ECO:0000256" key="9">
    <source>
        <dbReference type="ARBA" id="ARBA00022723"/>
    </source>
</evidence>
<comment type="pathway">
    <text evidence="3">Lipid metabolism; C21-steroid hormone metabolism.</text>
</comment>
<dbReference type="GO" id="GO:0005506">
    <property type="term" value="F:iron ion binding"/>
    <property type="evidence" value="ECO:0007669"/>
    <property type="project" value="InterPro"/>
</dbReference>
<dbReference type="InterPro" id="IPR017972">
    <property type="entry name" value="Cyt_P450_CS"/>
</dbReference>
<keyword evidence="13 25" id="KW-0408">Iron</keyword>
<dbReference type="GO" id="GO:0006704">
    <property type="term" value="P:glucocorticoid biosynthetic process"/>
    <property type="evidence" value="ECO:0007669"/>
    <property type="project" value="TreeGrafter"/>
</dbReference>
<evidence type="ECO:0000256" key="2">
    <source>
        <dbReference type="ARBA" id="ARBA00004637"/>
    </source>
</evidence>
<keyword evidence="16" id="KW-0496">Mitochondrion</keyword>
<dbReference type="PRINTS" id="PR00463">
    <property type="entry name" value="EP450I"/>
</dbReference>
<evidence type="ECO:0000256" key="4">
    <source>
        <dbReference type="ARBA" id="ARBA00010617"/>
    </source>
</evidence>
<evidence type="ECO:0000256" key="5">
    <source>
        <dbReference type="ARBA" id="ARBA00012764"/>
    </source>
</evidence>
<evidence type="ECO:0000256" key="8">
    <source>
        <dbReference type="ARBA" id="ARBA00022617"/>
    </source>
</evidence>
<evidence type="ECO:0000256" key="13">
    <source>
        <dbReference type="ARBA" id="ARBA00023004"/>
    </source>
</evidence>
<dbReference type="KEGG" id="aten:116299174"/>
<dbReference type="PANTHER" id="PTHR24279">
    <property type="entry name" value="CYTOCHROME P450"/>
    <property type="match status" value="1"/>
</dbReference>
<dbReference type="GO" id="GO:0008203">
    <property type="term" value="P:cholesterol metabolic process"/>
    <property type="evidence" value="ECO:0007669"/>
    <property type="project" value="UniProtKB-KW"/>
</dbReference>
<comment type="subcellular location">
    <subcellularLocation>
        <location evidence="2">Mitochondrion inner membrane</location>
        <topology evidence="2">Peripheral membrane protein</topology>
    </subcellularLocation>
</comment>
<protein>
    <recommendedName>
        <fullName evidence="6">Cholesterol side-chain cleavage enzyme, mitochondrial</fullName>
        <ecNumber evidence="5">1.14.15.6</ecNumber>
    </recommendedName>
    <alternativeName>
        <fullName evidence="21">CYPXIA1</fullName>
    </alternativeName>
    <alternativeName>
        <fullName evidence="23">Cholesterol desmolase</fullName>
    </alternativeName>
    <alternativeName>
        <fullName evidence="22">Cytochrome P450 11A1</fullName>
    </alternativeName>
    <alternativeName>
        <fullName evidence="24">Cytochrome P450(scc)</fullName>
    </alternativeName>
</protein>
<accession>A0A6P8ICU2</accession>
<dbReference type="SUPFAM" id="SSF48264">
    <property type="entry name" value="Cytochrome P450"/>
    <property type="match status" value="1"/>
</dbReference>
<evidence type="ECO:0000256" key="22">
    <source>
        <dbReference type="ARBA" id="ARBA00032666"/>
    </source>
</evidence>
<comment type="cofactor">
    <cofactor evidence="1 25">
        <name>heme</name>
        <dbReference type="ChEBI" id="CHEBI:30413"/>
    </cofactor>
</comment>
<name>A0A6P8ICU2_ACTTE</name>
<keyword evidence="7" id="KW-0153">Cholesterol metabolism</keyword>
<keyword evidence="14 26" id="KW-0503">Monooxygenase</keyword>
<dbReference type="Proteomes" id="UP000515163">
    <property type="component" value="Unplaced"/>
</dbReference>
<dbReference type="GO" id="GO:0005743">
    <property type="term" value="C:mitochondrial inner membrane"/>
    <property type="evidence" value="ECO:0007669"/>
    <property type="project" value="UniProtKB-SubCell"/>
</dbReference>
<evidence type="ECO:0000256" key="25">
    <source>
        <dbReference type="PIRSR" id="PIRSR602401-1"/>
    </source>
</evidence>
<dbReference type="GO" id="GO:0006700">
    <property type="term" value="P:C21-steroid hormone biosynthetic process"/>
    <property type="evidence" value="ECO:0007669"/>
    <property type="project" value="TreeGrafter"/>
</dbReference>
<evidence type="ECO:0000313" key="27">
    <source>
        <dbReference type="Proteomes" id="UP000515163"/>
    </source>
</evidence>
<dbReference type="InterPro" id="IPR002401">
    <property type="entry name" value="Cyt_P450_E_grp-I"/>
</dbReference>
<keyword evidence="19" id="KW-0753">Steroid metabolism</keyword>
<keyword evidence="12 26" id="KW-0560">Oxidoreductase</keyword>
<dbReference type="Pfam" id="PF00067">
    <property type="entry name" value="p450"/>
    <property type="match status" value="1"/>
</dbReference>
<dbReference type="PROSITE" id="PS00086">
    <property type="entry name" value="CYTOCHROME_P450"/>
    <property type="match status" value="1"/>
</dbReference>
<evidence type="ECO:0000313" key="28">
    <source>
        <dbReference type="RefSeq" id="XP_031563667.1"/>
    </source>
</evidence>
<dbReference type="GeneID" id="116299174"/>
<evidence type="ECO:0000256" key="17">
    <source>
        <dbReference type="ARBA" id="ARBA00023136"/>
    </source>
</evidence>
<dbReference type="GO" id="GO:0008386">
    <property type="term" value="F:cholesterol monooxygenase (side-chain-cleaving) activity"/>
    <property type="evidence" value="ECO:0007669"/>
    <property type="project" value="UniProtKB-EC"/>
</dbReference>
<keyword evidence="9 25" id="KW-0479">Metal-binding</keyword>
<evidence type="ECO:0000256" key="19">
    <source>
        <dbReference type="ARBA" id="ARBA00023221"/>
    </source>
</evidence>
<keyword evidence="27" id="KW-1185">Reference proteome</keyword>
<evidence type="ECO:0000256" key="21">
    <source>
        <dbReference type="ARBA" id="ARBA00030343"/>
    </source>
</evidence>
<organism evidence="27 28">
    <name type="scientific">Actinia tenebrosa</name>
    <name type="common">Australian red waratah sea anemone</name>
    <dbReference type="NCBI Taxonomy" id="6105"/>
    <lineage>
        <taxon>Eukaryota</taxon>
        <taxon>Metazoa</taxon>
        <taxon>Cnidaria</taxon>
        <taxon>Anthozoa</taxon>
        <taxon>Hexacorallia</taxon>
        <taxon>Actiniaria</taxon>
        <taxon>Actiniidae</taxon>
        <taxon>Actinia</taxon>
    </lineage>
</organism>
<evidence type="ECO:0000256" key="26">
    <source>
        <dbReference type="RuleBase" id="RU000461"/>
    </source>
</evidence>
<dbReference type="AlphaFoldDB" id="A0A6P8ICU2"/>
<dbReference type="InterPro" id="IPR050479">
    <property type="entry name" value="CYP11_CYP27_families"/>
</dbReference>
<evidence type="ECO:0000256" key="6">
    <source>
        <dbReference type="ARBA" id="ARBA00019844"/>
    </source>
</evidence>
<sequence length="516" mass="59421">MAFIYRPTSLLPRLRNFTLARPACAALKTSVRLQETNTTTASKDQVKSYNEIPGSGTLKSLYNFLLKDGISRIHLNQEESRDRYGPICREILGPFKTVYVFDPDVVQQVFQNEGEYPAREPSSPIWQMYKKDRGQSEGVLTLHGEKWYKARSALSKKMLKPKVVSEYAPELTGVMQDFVGRVMELRESSQDKTVPNLQNELFKWSLESIGTVLFEKRFGSFEKPPSKEAQRFINAARTVFSTLFELFLYPEWMAKVYKTKRLRAFYDAMDVMYDFGDALVQEKIIEIAEKAKDIDKDKGAEFLTFIVASKKLSSKEITANLVEILMAAVDTTSNTSLWTMYNLAKNPEVQERLHKEVTSVLKPGEIATPSTINKMHYLKACVKETLRLVPVAIENARIFDRDVPIMGYNIPKHVMVRIPIYAMGRDANLFDDPLSYKPERWLRGDKSHPHYHPFSSLPFGYGVRMCLGRRVAEMEMYLLLSRIMQLFQLESMNDVEPMTRGLLVPDKDVFIKFNQR</sequence>
<feature type="binding site" description="axial binding residue" evidence="25">
    <location>
        <position position="466"/>
    </location>
    <ligand>
        <name>heme</name>
        <dbReference type="ChEBI" id="CHEBI:30413"/>
    </ligand>
    <ligandPart>
        <name>Fe</name>
        <dbReference type="ChEBI" id="CHEBI:18248"/>
    </ligandPart>
</feature>
<dbReference type="GO" id="GO:0071375">
    <property type="term" value="P:cellular response to peptide hormone stimulus"/>
    <property type="evidence" value="ECO:0007669"/>
    <property type="project" value="TreeGrafter"/>
</dbReference>
<evidence type="ECO:0000256" key="15">
    <source>
        <dbReference type="ARBA" id="ARBA00023098"/>
    </source>
</evidence>
<evidence type="ECO:0000256" key="14">
    <source>
        <dbReference type="ARBA" id="ARBA00023033"/>
    </source>
</evidence>
<evidence type="ECO:0000256" key="3">
    <source>
        <dbReference type="ARBA" id="ARBA00005108"/>
    </source>
</evidence>
<evidence type="ECO:0000256" key="1">
    <source>
        <dbReference type="ARBA" id="ARBA00001971"/>
    </source>
</evidence>
<keyword evidence="10" id="KW-0999">Mitochondrion inner membrane</keyword>
<evidence type="ECO:0000256" key="16">
    <source>
        <dbReference type="ARBA" id="ARBA00023128"/>
    </source>
</evidence>
<dbReference type="GO" id="GO:0034650">
    <property type="term" value="P:cortisol metabolic process"/>
    <property type="evidence" value="ECO:0007669"/>
    <property type="project" value="TreeGrafter"/>
</dbReference>
<keyword evidence="18" id="KW-1207">Sterol metabolism</keyword>
<dbReference type="OrthoDB" id="3945418at2759"/>
<dbReference type="Gene3D" id="1.10.630.10">
    <property type="entry name" value="Cytochrome P450"/>
    <property type="match status" value="1"/>
</dbReference>
<evidence type="ECO:0000256" key="23">
    <source>
        <dbReference type="ARBA" id="ARBA00033274"/>
    </source>
</evidence>
<comment type="similarity">
    <text evidence="4 26">Belongs to the cytochrome P450 family.</text>
</comment>
<evidence type="ECO:0000256" key="7">
    <source>
        <dbReference type="ARBA" id="ARBA00022548"/>
    </source>
</evidence>
<dbReference type="InterPro" id="IPR001128">
    <property type="entry name" value="Cyt_P450"/>
</dbReference>
<dbReference type="PANTHER" id="PTHR24279:SF3">
    <property type="entry name" value="CHOLESTEROL SIDE-CHAIN CLEAVAGE ENZYME, MITOCHONDRIAL"/>
    <property type="match status" value="1"/>
</dbReference>
<keyword evidence="17" id="KW-0472">Membrane</keyword>
<dbReference type="PRINTS" id="PR00385">
    <property type="entry name" value="P450"/>
</dbReference>
<evidence type="ECO:0000256" key="11">
    <source>
        <dbReference type="ARBA" id="ARBA00022946"/>
    </source>
</evidence>
<keyword evidence="11" id="KW-0809">Transit peptide</keyword>
<evidence type="ECO:0000256" key="24">
    <source>
        <dbReference type="ARBA" id="ARBA00033394"/>
    </source>
</evidence>
<keyword evidence="15" id="KW-0443">Lipid metabolism</keyword>
<evidence type="ECO:0000256" key="10">
    <source>
        <dbReference type="ARBA" id="ARBA00022792"/>
    </source>
</evidence>
<dbReference type="InParanoid" id="A0A6P8ICU2"/>
<evidence type="ECO:0000256" key="12">
    <source>
        <dbReference type="ARBA" id="ARBA00023002"/>
    </source>
</evidence>
<dbReference type="FunFam" id="1.10.630.10:FF:000006">
    <property type="entry name" value="Cytochrome P450 302a1, mitochondrial"/>
    <property type="match status" value="1"/>
</dbReference>
<dbReference type="InterPro" id="IPR036396">
    <property type="entry name" value="Cyt_P450_sf"/>
</dbReference>
<dbReference type="EC" id="1.14.15.6" evidence="5"/>
<reference evidence="28" key="1">
    <citation type="submission" date="2025-08" db="UniProtKB">
        <authorList>
            <consortium name="RefSeq"/>
        </authorList>
    </citation>
    <scope>IDENTIFICATION</scope>
    <source>
        <tissue evidence="28">Tentacle</tissue>
    </source>
</reference>
<dbReference type="FunCoup" id="A0A6P8ICU2">
    <property type="interactions" value="860"/>
</dbReference>
<dbReference type="RefSeq" id="XP_031563667.1">
    <property type="nucleotide sequence ID" value="XM_031707807.1"/>
</dbReference>
<dbReference type="CDD" id="cd11054">
    <property type="entry name" value="CYP24A1-like"/>
    <property type="match status" value="1"/>
</dbReference>